<dbReference type="AlphaFoldDB" id="A0A8H7TD32"/>
<gene>
    <name evidence="1" type="ORF">IFR04_009901</name>
</gene>
<comment type="caution">
    <text evidence="1">The sequence shown here is derived from an EMBL/GenBank/DDBJ whole genome shotgun (WGS) entry which is preliminary data.</text>
</comment>
<evidence type="ECO:0000313" key="1">
    <source>
        <dbReference type="EMBL" id="KAG4416957.1"/>
    </source>
</evidence>
<dbReference type="Proteomes" id="UP000664132">
    <property type="component" value="Unassembled WGS sequence"/>
</dbReference>
<protein>
    <submittedName>
        <fullName evidence="1">Uncharacterized protein</fullName>
    </submittedName>
</protein>
<sequence>MSAHLAFLNLPKVNIDAGTETASGVEHEKKVRKLILTVYKASQPVGGRSARIVESKRWNGGVCGPGKNGCDGSLLTFSEEISG</sequence>
<proteinExistence type="predicted"/>
<keyword evidence="2" id="KW-1185">Reference proteome</keyword>
<dbReference type="EMBL" id="JAFJYH010000169">
    <property type="protein sequence ID" value="KAG4416957.1"/>
    <property type="molecule type" value="Genomic_DNA"/>
</dbReference>
<name>A0A8H7TD32_9HELO</name>
<reference evidence="1" key="1">
    <citation type="submission" date="2021-02" db="EMBL/GenBank/DDBJ databases">
        <title>Genome sequence Cadophora malorum strain M34.</title>
        <authorList>
            <person name="Stefanovic E."/>
            <person name="Vu D."/>
            <person name="Scully C."/>
            <person name="Dijksterhuis J."/>
            <person name="Roader J."/>
            <person name="Houbraken J."/>
        </authorList>
    </citation>
    <scope>NUCLEOTIDE SEQUENCE</scope>
    <source>
        <strain evidence="1">M34</strain>
    </source>
</reference>
<evidence type="ECO:0000313" key="2">
    <source>
        <dbReference type="Proteomes" id="UP000664132"/>
    </source>
</evidence>
<organism evidence="1 2">
    <name type="scientific">Cadophora malorum</name>
    <dbReference type="NCBI Taxonomy" id="108018"/>
    <lineage>
        <taxon>Eukaryota</taxon>
        <taxon>Fungi</taxon>
        <taxon>Dikarya</taxon>
        <taxon>Ascomycota</taxon>
        <taxon>Pezizomycotina</taxon>
        <taxon>Leotiomycetes</taxon>
        <taxon>Helotiales</taxon>
        <taxon>Ploettnerulaceae</taxon>
        <taxon>Cadophora</taxon>
    </lineage>
</organism>
<accession>A0A8H7TD32</accession>